<name>A0A2K8Z643_9BACT</name>
<dbReference type="KEGG" id="spir:CWM47_27920"/>
<evidence type="ECO:0000313" key="3">
    <source>
        <dbReference type="Proteomes" id="UP000232883"/>
    </source>
</evidence>
<dbReference type="InterPro" id="IPR024432">
    <property type="entry name" value="Put_RecE_PDDEXK-like_dom"/>
</dbReference>
<feature type="domain" description="Putative exodeoxyribonuclease 8 PDDEXK-like" evidence="1">
    <location>
        <begin position="64"/>
        <end position="197"/>
    </location>
</feature>
<evidence type="ECO:0000313" key="2">
    <source>
        <dbReference type="EMBL" id="AUD05343.1"/>
    </source>
</evidence>
<gene>
    <name evidence="2" type="ORF">CWM47_27920</name>
</gene>
<dbReference type="OrthoDB" id="792901at2"/>
<keyword evidence="3" id="KW-1185">Reference proteome</keyword>
<organism evidence="2 3">
    <name type="scientific">Spirosoma pollinicola</name>
    <dbReference type="NCBI Taxonomy" id="2057025"/>
    <lineage>
        <taxon>Bacteria</taxon>
        <taxon>Pseudomonadati</taxon>
        <taxon>Bacteroidota</taxon>
        <taxon>Cytophagia</taxon>
        <taxon>Cytophagales</taxon>
        <taxon>Cytophagaceae</taxon>
        <taxon>Spirosoma</taxon>
    </lineage>
</organism>
<protein>
    <recommendedName>
        <fullName evidence="1">Putative exodeoxyribonuclease 8 PDDEXK-like domain-containing protein</fullName>
    </recommendedName>
</protein>
<dbReference type="Pfam" id="PF12684">
    <property type="entry name" value="DUF3799"/>
    <property type="match status" value="1"/>
</dbReference>
<reference evidence="2 3" key="1">
    <citation type="submission" date="2017-11" db="EMBL/GenBank/DDBJ databases">
        <title>Taxonomic description and genome sequences of Spirosoma HA7 sp. nov., isolated from pollen microhabitat of Corylus avellana.</title>
        <authorList>
            <person name="Ambika Manirajan B."/>
            <person name="Suarez C."/>
            <person name="Ratering S."/>
            <person name="Geissler-Plaum R."/>
            <person name="Cardinale M."/>
            <person name="Sylvia S."/>
        </authorList>
    </citation>
    <scope>NUCLEOTIDE SEQUENCE [LARGE SCALE GENOMIC DNA]</scope>
    <source>
        <strain evidence="2 3">HA7</strain>
    </source>
</reference>
<dbReference type="Gene3D" id="3.90.320.10">
    <property type="match status" value="1"/>
</dbReference>
<evidence type="ECO:0000259" key="1">
    <source>
        <dbReference type="Pfam" id="PF12684"/>
    </source>
</evidence>
<proteinExistence type="predicted"/>
<dbReference type="RefSeq" id="WP_100991903.1">
    <property type="nucleotide sequence ID" value="NZ_CP025096.1"/>
</dbReference>
<dbReference type="AlphaFoldDB" id="A0A2K8Z643"/>
<sequence length="212" mass="24550">MLTYRSTPRIANSDLSEFKNVLLYGQVPQRSESPALRFGTSFHHHLLVDRDAIPSGLGTKPMLRMLEVMRSHQQFCQILEGAIPEIPQYWDDEQTGLPCKSQLDLLHPSDELIADVKTTSASNRAEFLENCLRYEYDRQAAFYVDGCQALGHPIYRFILFGVQKQKPHQVFVVELKTTDRFTEDGRRKYRKLLASWKQQPYTPTSWQIVTTL</sequence>
<dbReference type="InterPro" id="IPR011604">
    <property type="entry name" value="PDDEXK-like_dom_sf"/>
</dbReference>
<accession>A0A2K8Z643</accession>
<dbReference type="EMBL" id="CP025096">
    <property type="protein sequence ID" value="AUD05343.1"/>
    <property type="molecule type" value="Genomic_DNA"/>
</dbReference>
<dbReference type="Proteomes" id="UP000232883">
    <property type="component" value="Chromosome"/>
</dbReference>